<accession>A0A8S4AEJ9</accession>
<gene>
    <name evidence="3" type="ORF">MMEN_LOCUS1220</name>
</gene>
<keyword evidence="2" id="KW-0472">Membrane</keyword>
<keyword evidence="2" id="KW-0812">Transmembrane</keyword>
<keyword evidence="4" id="KW-1185">Reference proteome</keyword>
<feature type="coiled-coil region" evidence="1">
    <location>
        <begin position="60"/>
        <end position="143"/>
    </location>
</feature>
<comment type="caution">
    <text evidence="3">The sequence shown here is derived from an EMBL/GenBank/DDBJ whole genome shotgun (WGS) entry which is preliminary data.</text>
</comment>
<feature type="transmembrane region" description="Helical" evidence="2">
    <location>
        <begin position="14"/>
        <end position="35"/>
    </location>
</feature>
<dbReference type="OrthoDB" id="8942450at2759"/>
<reference evidence="3" key="1">
    <citation type="submission" date="2021-05" db="EMBL/GenBank/DDBJ databases">
        <authorList>
            <person name="Tigano A."/>
        </authorList>
    </citation>
    <scope>NUCLEOTIDE SEQUENCE</scope>
</reference>
<evidence type="ECO:0000313" key="4">
    <source>
        <dbReference type="Proteomes" id="UP000677803"/>
    </source>
</evidence>
<evidence type="ECO:0000256" key="1">
    <source>
        <dbReference type="SAM" id="Coils"/>
    </source>
</evidence>
<name>A0A8S4AEJ9_9TELE</name>
<keyword evidence="2" id="KW-1133">Transmembrane helix</keyword>
<keyword evidence="1" id="KW-0175">Coiled coil</keyword>
<organism evidence="3 4">
    <name type="scientific">Menidia menidia</name>
    <name type="common">Atlantic silverside</name>
    <dbReference type="NCBI Taxonomy" id="238744"/>
    <lineage>
        <taxon>Eukaryota</taxon>
        <taxon>Metazoa</taxon>
        <taxon>Chordata</taxon>
        <taxon>Craniata</taxon>
        <taxon>Vertebrata</taxon>
        <taxon>Euteleostomi</taxon>
        <taxon>Actinopterygii</taxon>
        <taxon>Neopterygii</taxon>
        <taxon>Teleostei</taxon>
        <taxon>Neoteleostei</taxon>
        <taxon>Acanthomorphata</taxon>
        <taxon>Ovalentaria</taxon>
        <taxon>Atherinomorphae</taxon>
        <taxon>Atheriniformes</taxon>
        <taxon>Atherinopsidae</taxon>
        <taxon>Menidiinae</taxon>
        <taxon>Menidia</taxon>
    </lineage>
</organism>
<sequence length="312" mass="34364">MAAASKSSQRAKNVVIGVLALWSIVALVTIVVWATSPDLKGSAQCRAELRDLTEKLEGAKVVFQKDKEALERHVEEAREEQDNLRGEIKVLLGRINQTNATLEECRQESVVLRGNISALQLDVEQLRQTEANLTAQLGLQEEQIDGLQHNLTLAVHQVDSSSSLRAAAHSQMLAAQTETKACQSTQQYLEKQLQKCKVVESKAPEQTQQAGSSPAPSTDAAPRLAVDPLLNLLTLLVCGSLRLITSVHSTTRYSFLDTGSWGRWDVALTANMALRDPGRTQTAVQTLHQPAERPRPSRRWTLGHRLCFRPPS</sequence>
<proteinExistence type="predicted"/>
<evidence type="ECO:0000256" key="2">
    <source>
        <dbReference type="SAM" id="Phobius"/>
    </source>
</evidence>
<dbReference type="Proteomes" id="UP000677803">
    <property type="component" value="Unassembled WGS sequence"/>
</dbReference>
<evidence type="ECO:0000313" key="3">
    <source>
        <dbReference type="EMBL" id="CAG5862624.1"/>
    </source>
</evidence>
<protein>
    <submittedName>
        <fullName evidence="3">(Atlantic silverside) hypothetical protein</fullName>
    </submittedName>
</protein>
<dbReference type="AlphaFoldDB" id="A0A8S4AEJ9"/>
<dbReference type="EMBL" id="CAJRST010000002">
    <property type="protein sequence ID" value="CAG5862624.1"/>
    <property type="molecule type" value="Genomic_DNA"/>
</dbReference>